<dbReference type="EMBL" id="JAATIQ010000029">
    <property type="protein sequence ID" value="KAF4397946.1"/>
    <property type="molecule type" value="Genomic_DNA"/>
</dbReference>
<evidence type="ECO:0000256" key="1">
    <source>
        <dbReference type="ARBA" id="ARBA00005440"/>
    </source>
</evidence>
<feature type="transmembrane region" description="Helical" evidence="3">
    <location>
        <begin position="391"/>
        <end position="412"/>
    </location>
</feature>
<sequence>MMIKLVLSSVTTSLIWLLLTATLATAQTPILDTRGQPLRRGVEYYIKPAITNNGGGLTLIDRNNSCPWYAGQENDMKSRGIPVTFSPFLKAENVVMESMSFEVAFAKEGTSKCPNTTTNWKVSTMETSSSGSQPRFIETGGNGTVLHYFQVYLGSEVVMKNGSYGLRWCPAEVCPYCRVDCGFVEVVVENGNRFIFKMKSTIIAGSTLISLAWLVIMAIVATAHEPTNNPVLDTTGNPLRRGVDYYIKPAITDNGGRFTLVEGSEWCKLYVGQENDSSSEGLPVTFEPFAEGEEVIREMRDLKITFSANTICIVSTRWELEVQRDVEVGRRLIGTGSSGTGTNYFRIEKQNGNYIINWCPNEFCSRCRIDCGFVGAVVKNGTRFLALDGSVLPLLTILINLMTWLVIAIAAASAQSGSNPVLDTTGKPLRRGVKYYIKPAITDNGGRFTLVNGTQWCQLYAGQEIDSRGKGFPVTFEPLAKGEEVIRESRDLKITFSSITICIKSTTWQMEGMRDSVSGRRLIGTGSSGKASNYFRIVKQSGFDDGIYNIGWCPAEFCNVCRFDCGFVGAVVKNGKRFLALDGFVLPLVFERALSSSSSILT</sequence>
<feature type="chain" id="PRO_5029594184" evidence="4">
    <location>
        <begin position="27"/>
        <end position="602"/>
    </location>
</feature>
<dbReference type="PROSITE" id="PS00283">
    <property type="entry name" value="SOYBEAN_KUNITZ"/>
    <property type="match status" value="2"/>
</dbReference>
<dbReference type="SUPFAM" id="SSF50386">
    <property type="entry name" value="STI-like"/>
    <property type="match status" value="3"/>
</dbReference>
<dbReference type="Gene3D" id="2.80.10.50">
    <property type="match status" value="3"/>
</dbReference>
<proteinExistence type="inferred from homology"/>
<protein>
    <submittedName>
        <fullName evidence="5">Uncharacterized protein</fullName>
    </submittedName>
</protein>
<accession>A0A7J6HRQ7</accession>
<name>A0A7J6HRQ7_CANSA</name>
<keyword evidence="3" id="KW-0812">Transmembrane</keyword>
<comment type="caution">
    <text evidence="5">The sequence shown here is derived from an EMBL/GenBank/DDBJ whole genome shotgun (WGS) entry which is preliminary data.</text>
</comment>
<reference evidence="5 6" key="1">
    <citation type="journal article" date="2020" name="bioRxiv">
        <title>Sequence and annotation of 42 cannabis genomes reveals extensive copy number variation in cannabinoid synthesis and pathogen resistance genes.</title>
        <authorList>
            <person name="Mckernan K.J."/>
            <person name="Helbert Y."/>
            <person name="Kane L.T."/>
            <person name="Ebling H."/>
            <person name="Zhang L."/>
            <person name="Liu B."/>
            <person name="Eaton Z."/>
            <person name="Mclaughlin S."/>
            <person name="Kingan S."/>
            <person name="Baybayan P."/>
            <person name="Concepcion G."/>
            <person name="Jordan M."/>
            <person name="Riva A."/>
            <person name="Barbazuk W."/>
            <person name="Harkins T."/>
        </authorList>
    </citation>
    <scope>NUCLEOTIDE SEQUENCE [LARGE SCALE GENOMIC DNA]</scope>
    <source>
        <strain evidence="6">cv. Jamaican Lion 4</strain>
        <tissue evidence="5">Leaf</tissue>
    </source>
</reference>
<evidence type="ECO:0000313" key="6">
    <source>
        <dbReference type="Proteomes" id="UP000583929"/>
    </source>
</evidence>
<keyword evidence="3" id="KW-1133">Transmembrane helix</keyword>
<evidence type="ECO:0000256" key="4">
    <source>
        <dbReference type="SAM" id="SignalP"/>
    </source>
</evidence>
<dbReference type="Pfam" id="PF00197">
    <property type="entry name" value="Kunitz_legume"/>
    <property type="match status" value="3"/>
</dbReference>
<organism evidence="5 6">
    <name type="scientific">Cannabis sativa</name>
    <name type="common">Hemp</name>
    <name type="synonym">Marijuana</name>
    <dbReference type="NCBI Taxonomy" id="3483"/>
    <lineage>
        <taxon>Eukaryota</taxon>
        <taxon>Viridiplantae</taxon>
        <taxon>Streptophyta</taxon>
        <taxon>Embryophyta</taxon>
        <taxon>Tracheophyta</taxon>
        <taxon>Spermatophyta</taxon>
        <taxon>Magnoliopsida</taxon>
        <taxon>eudicotyledons</taxon>
        <taxon>Gunneridae</taxon>
        <taxon>Pentapetalae</taxon>
        <taxon>rosids</taxon>
        <taxon>fabids</taxon>
        <taxon>Rosales</taxon>
        <taxon>Cannabaceae</taxon>
        <taxon>Cannabis</taxon>
    </lineage>
</organism>
<dbReference type="PANTHER" id="PTHR33107:SF81">
    <property type="entry name" value="TRYPSIN INHIBITOR A"/>
    <property type="match status" value="1"/>
</dbReference>
<feature type="signal peptide" evidence="4">
    <location>
        <begin position="1"/>
        <end position="26"/>
    </location>
</feature>
<feature type="transmembrane region" description="Helical" evidence="3">
    <location>
        <begin position="202"/>
        <end position="223"/>
    </location>
</feature>
<dbReference type="GO" id="GO:0004866">
    <property type="term" value="F:endopeptidase inhibitor activity"/>
    <property type="evidence" value="ECO:0007669"/>
    <property type="project" value="InterPro"/>
</dbReference>
<dbReference type="Proteomes" id="UP000583929">
    <property type="component" value="Unassembled WGS sequence"/>
</dbReference>
<dbReference type="InterPro" id="IPR011065">
    <property type="entry name" value="Kunitz_inhibitor_STI-like_sf"/>
</dbReference>
<evidence type="ECO:0000256" key="2">
    <source>
        <dbReference type="ARBA" id="ARBA00023157"/>
    </source>
</evidence>
<evidence type="ECO:0000256" key="3">
    <source>
        <dbReference type="SAM" id="Phobius"/>
    </source>
</evidence>
<dbReference type="PANTHER" id="PTHR33107">
    <property type="entry name" value="KUNITZ TRYPSIN INHIBITOR 2"/>
    <property type="match status" value="1"/>
</dbReference>
<dbReference type="PRINTS" id="PR00291">
    <property type="entry name" value="KUNITZINHBTR"/>
</dbReference>
<dbReference type="CDD" id="cd23367">
    <property type="entry name" value="beta-trefoil_STI_KPI104-like"/>
    <property type="match status" value="2"/>
</dbReference>
<dbReference type="AlphaFoldDB" id="A0A7J6HRQ7"/>
<dbReference type="InterPro" id="IPR002160">
    <property type="entry name" value="Prot_inh_Kunz-lg"/>
</dbReference>
<comment type="similarity">
    <text evidence="1">Belongs to the protease inhibitor I3 (leguminous Kunitz-type inhibitor) family.</text>
</comment>
<keyword evidence="6" id="KW-1185">Reference proteome</keyword>
<gene>
    <name evidence="5" type="ORF">G4B88_019667</name>
</gene>
<dbReference type="SMART" id="SM00452">
    <property type="entry name" value="STI"/>
    <property type="match status" value="3"/>
</dbReference>
<keyword evidence="3" id="KW-0472">Membrane</keyword>
<keyword evidence="2" id="KW-1015">Disulfide bond</keyword>
<evidence type="ECO:0000313" key="5">
    <source>
        <dbReference type="EMBL" id="KAF4397946.1"/>
    </source>
</evidence>
<keyword evidence="4" id="KW-0732">Signal</keyword>